<dbReference type="Pfam" id="PF13004">
    <property type="entry name" value="BACON"/>
    <property type="match status" value="1"/>
</dbReference>
<feature type="domain" description="BACON" evidence="1">
    <location>
        <begin position="303"/>
        <end position="349"/>
    </location>
</feature>
<dbReference type="InterPro" id="IPR013783">
    <property type="entry name" value="Ig-like_fold"/>
</dbReference>
<organism evidence="2 3">
    <name type="scientific">Segatella copri</name>
    <dbReference type="NCBI Taxonomy" id="165179"/>
    <lineage>
        <taxon>Bacteria</taxon>
        <taxon>Pseudomonadati</taxon>
        <taxon>Bacteroidota</taxon>
        <taxon>Bacteroidia</taxon>
        <taxon>Bacteroidales</taxon>
        <taxon>Prevotellaceae</taxon>
        <taxon>Segatella</taxon>
    </lineage>
</organism>
<dbReference type="PROSITE" id="PS51257">
    <property type="entry name" value="PROKAR_LIPOPROTEIN"/>
    <property type="match status" value="1"/>
</dbReference>
<gene>
    <name evidence="2" type="ORF">F7D31_04220</name>
</gene>
<evidence type="ECO:0000313" key="2">
    <source>
        <dbReference type="EMBL" id="MQO91881.1"/>
    </source>
</evidence>
<proteinExistence type="predicted"/>
<dbReference type="Proteomes" id="UP000421283">
    <property type="component" value="Unassembled WGS sequence"/>
</dbReference>
<dbReference type="EMBL" id="VZAP01000052">
    <property type="protein sequence ID" value="MQO91881.1"/>
    <property type="molecule type" value="Genomic_DNA"/>
</dbReference>
<dbReference type="RefSeq" id="WP_153137635.1">
    <property type="nucleotide sequence ID" value="NZ_VZAP01000052.1"/>
</dbReference>
<evidence type="ECO:0000259" key="1">
    <source>
        <dbReference type="Pfam" id="PF13004"/>
    </source>
</evidence>
<reference evidence="3" key="1">
    <citation type="submission" date="2019-09" db="EMBL/GenBank/DDBJ databases">
        <title>Distinct polysaccharide growth profiles of human intestinal Prevotella copri isolates.</title>
        <authorList>
            <person name="Fehlner-Peach H."/>
            <person name="Magnabosco C."/>
            <person name="Raghavan V."/>
            <person name="Scher J.U."/>
            <person name="Tett A."/>
            <person name="Cox L.M."/>
            <person name="Gottsegen C."/>
            <person name="Watters A."/>
            <person name="Wiltshire- Gordon J.D."/>
            <person name="Segata N."/>
            <person name="Bonneau R."/>
            <person name="Littman D.R."/>
        </authorList>
    </citation>
    <scope>NUCLEOTIDE SEQUENCE [LARGE SCALE GENOMIC DNA]</scope>
    <source>
        <strain evidence="3">iAU3127</strain>
    </source>
</reference>
<sequence>MRKFLLYIMGVISMLSFQSCLHDDKELFDESAAERLEHATEETKQILESSTSGWAFQYYLGDEYTSGGCTYLVKFKDGKADVALDLADDPTDITHSSYDVVKDQGPVLTFNTYNEWMHYFANPNSDGTTSGGDFEFSVMKISNDTIDLKGRTTGNKMRLIRLPENTDWKKYLEDISGIESEMFTSYQLTEDGNVEGILTFDADTRRVSFVDKDNNTSTYPYCVTPTGIVLPDSWKSDAHTFVLPDGKYSMVASDVAAGKMVSLDPYLTPDYVFKKIGTSIKMNDAAQSVTEKVKMANTFTYSTDADWLTITADDASVTFSAAANNEGHPRVATVKVKNENGEDEMTVCQMEYAKDISGTYVLQYYDADGTVQQNVFDVTADNADAIDMPIKVGKYTLHASLKWNAETNSFDWNSFQYMGKYGSYYAYDILYTDSYWSAVSDKYTYSAPVAYDDENGTYAIFSEGSIQDEDINMVYVMACAANPPASTSDFKGYLEIMQGIALVKLPDGASAASFTAKARGSQQVKVHFTKMPAFHASPVLGKKLIK</sequence>
<protein>
    <submittedName>
        <fullName evidence="2">DUF4302 domain-containing protein</fullName>
    </submittedName>
</protein>
<accession>A0AA90VKU3</accession>
<dbReference type="Gene3D" id="2.60.40.10">
    <property type="entry name" value="Immunoglobulins"/>
    <property type="match status" value="1"/>
</dbReference>
<name>A0AA90VKU3_9BACT</name>
<dbReference type="AlphaFoldDB" id="A0AA90VKU3"/>
<dbReference type="InterPro" id="IPR024361">
    <property type="entry name" value="BACON"/>
</dbReference>
<dbReference type="CDD" id="cd14948">
    <property type="entry name" value="BACON"/>
    <property type="match status" value="1"/>
</dbReference>
<dbReference type="Pfam" id="PF14135">
    <property type="entry name" value="DUF4302"/>
    <property type="match status" value="1"/>
</dbReference>
<dbReference type="InterPro" id="IPR025396">
    <property type="entry name" value="DUF4302"/>
</dbReference>
<evidence type="ECO:0000313" key="3">
    <source>
        <dbReference type="Proteomes" id="UP000421283"/>
    </source>
</evidence>
<comment type="caution">
    <text evidence="2">The sequence shown here is derived from an EMBL/GenBank/DDBJ whole genome shotgun (WGS) entry which is preliminary data.</text>
</comment>